<reference evidence="1" key="1">
    <citation type="submission" date="2023-06" db="EMBL/GenBank/DDBJ databases">
        <authorList>
            <person name="Kurt Z."/>
        </authorList>
    </citation>
    <scope>NUCLEOTIDE SEQUENCE</scope>
</reference>
<name>A0AA86NGM5_9EUKA</name>
<dbReference type="AlphaFoldDB" id="A0AA86NGM5"/>
<protein>
    <submittedName>
        <fullName evidence="1">Uncharacterized protein</fullName>
    </submittedName>
</protein>
<evidence type="ECO:0000313" key="1">
    <source>
        <dbReference type="EMBL" id="CAI9918968.1"/>
    </source>
</evidence>
<keyword evidence="3" id="KW-1185">Reference proteome</keyword>
<dbReference type="EMBL" id="CAXDID020000617">
    <property type="protein sequence ID" value="CAL6106809.1"/>
    <property type="molecule type" value="Genomic_DNA"/>
</dbReference>
<reference evidence="2 3" key="2">
    <citation type="submission" date="2024-07" db="EMBL/GenBank/DDBJ databases">
        <authorList>
            <person name="Akdeniz Z."/>
        </authorList>
    </citation>
    <scope>NUCLEOTIDE SEQUENCE [LARGE SCALE GENOMIC DNA]</scope>
</reference>
<evidence type="ECO:0000313" key="3">
    <source>
        <dbReference type="Proteomes" id="UP001642409"/>
    </source>
</evidence>
<sequence>MSNKAVCTHSVEQRVLYGYFPDCEMIQAIHLGYRIQKVYETIIYQNSAYNTPEFIGNKYIQKLIYLDFQVWVAVAPKPKNPAVSPHIQLQI</sequence>
<dbReference type="Proteomes" id="UP001642409">
    <property type="component" value="Unassembled WGS sequence"/>
</dbReference>
<proteinExistence type="predicted"/>
<dbReference type="EMBL" id="CATOUU010000170">
    <property type="protein sequence ID" value="CAI9918968.1"/>
    <property type="molecule type" value="Genomic_DNA"/>
</dbReference>
<accession>A0AA86NGM5</accession>
<organism evidence="1">
    <name type="scientific">Hexamita inflata</name>
    <dbReference type="NCBI Taxonomy" id="28002"/>
    <lineage>
        <taxon>Eukaryota</taxon>
        <taxon>Metamonada</taxon>
        <taxon>Diplomonadida</taxon>
        <taxon>Hexamitidae</taxon>
        <taxon>Hexamitinae</taxon>
        <taxon>Hexamita</taxon>
    </lineage>
</organism>
<gene>
    <name evidence="1" type="ORF">HINF_LOCUS6613</name>
    <name evidence="2" type="ORF">HINF_LOCUS73972</name>
</gene>
<evidence type="ECO:0000313" key="2">
    <source>
        <dbReference type="EMBL" id="CAL6106809.1"/>
    </source>
</evidence>
<comment type="caution">
    <text evidence="1">The sequence shown here is derived from an EMBL/GenBank/DDBJ whole genome shotgun (WGS) entry which is preliminary data.</text>
</comment>